<feature type="compositionally biased region" description="Polar residues" evidence="1">
    <location>
        <begin position="69"/>
        <end position="80"/>
    </location>
</feature>
<reference evidence="3" key="1">
    <citation type="submission" date="2023-06" db="EMBL/GenBank/DDBJ databases">
        <authorList>
            <consortium name="Lawrence Berkeley National Laboratory"/>
            <person name="Ahrendt S."/>
            <person name="Sahu N."/>
            <person name="Indic B."/>
            <person name="Wong-Bajracharya J."/>
            <person name="Merenyi Z."/>
            <person name="Ke H.-M."/>
            <person name="Monk M."/>
            <person name="Kocsube S."/>
            <person name="Drula E."/>
            <person name="Lipzen A."/>
            <person name="Balint B."/>
            <person name="Henrissat B."/>
            <person name="Andreopoulos B."/>
            <person name="Martin F.M."/>
            <person name="Harder C.B."/>
            <person name="Rigling D."/>
            <person name="Ford K.L."/>
            <person name="Foster G.D."/>
            <person name="Pangilinan J."/>
            <person name="Papanicolaou A."/>
            <person name="Barry K."/>
            <person name="LaButti K."/>
            <person name="Viragh M."/>
            <person name="Koriabine M."/>
            <person name="Yan M."/>
            <person name="Riley R."/>
            <person name="Champramary S."/>
            <person name="Plett K.L."/>
            <person name="Tsai I.J."/>
            <person name="Slot J."/>
            <person name="Sipos G."/>
            <person name="Plett J."/>
            <person name="Nagy L.G."/>
            <person name="Grigoriev I.V."/>
        </authorList>
    </citation>
    <scope>NUCLEOTIDE SEQUENCE</scope>
    <source>
        <strain evidence="3">CCBAS 213</strain>
    </source>
</reference>
<evidence type="ECO:0000313" key="4">
    <source>
        <dbReference type="Proteomes" id="UP001175211"/>
    </source>
</evidence>
<accession>A0AA39NGQ2</accession>
<organism evidence="3 4">
    <name type="scientific">Armillaria tabescens</name>
    <name type="common">Ringless honey mushroom</name>
    <name type="synonym">Agaricus tabescens</name>
    <dbReference type="NCBI Taxonomy" id="1929756"/>
    <lineage>
        <taxon>Eukaryota</taxon>
        <taxon>Fungi</taxon>
        <taxon>Dikarya</taxon>
        <taxon>Basidiomycota</taxon>
        <taxon>Agaricomycotina</taxon>
        <taxon>Agaricomycetes</taxon>
        <taxon>Agaricomycetidae</taxon>
        <taxon>Agaricales</taxon>
        <taxon>Marasmiineae</taxon>
        <taxon>Physalacriaceae</taxon>
        <taxon>Desarmillaria</taxon>
    </lineage>
</organism>
<proteinExistence type="predicted"/>
<evidence type="ECO:0000256" key="2">
    <source>
        <dbReference type="SAM" id="SignalP"/>
    </source>
</evidence>
<name>A0AA39NGQ2_ARMTA</name>
<feature type="signal peptide" evidence="2">
    <location>
        <begin position="1"/>
        <end position="18"/>
    </location>
</feature>
<evidence type="ECO:0000313" key="3">
    <source>
        <dbReference type="EMBL" id="KAK0465324.1"/>
    </source>
</evidence>
<feature type="chain" id="PRO_5041346807" description="Secreted protein" evidence="2">
    <location>
        <begin position="19"/>
        <end position="106"/>
    </location>
</feature>
<keyword evidence="2" id="KW-0732">Signal</keyword>
<dbReference type="RefSeq" id="XP_060336372.1">
    <property type="nucleotide sequence ID" value="XM_060476706.1"/>
</dbReference>
<gene>
    <name evidence="3" type="ORF">EV420DRAFT_1637467</name>
</gene>
<keyword evidence="4" id="KW-1185">Reference proteome</keyword>
<dbReference type="Proteomes" id="UP001175211">
    <property type="component" value="Unassembled WGS sequence"/>
</dbReference>
<dbReference type="GeneID" id="85360254"/>
<evidence type="ECO:0000256" key="1">
    <source>
        <dbReference type="SAM" id="MobiDB-lite"/>
    </source>
</evidence>
<protein>
    <recommendedName>
        <fullName evidence="5">Secreted protein</fullName>
    </recommendedName>
</protein>
<evidence type="ECO:0008006" key="5">
    <source>
        <dbReference type="Google" id="ProtNLM"/>
    </source>
</evidence>
<dbReference type="EMBL" id="JAUEPS010000005">
    <property type="protein sequence ID" value="KAK0465324.1"/>
    <property type="molecule type" value="Genomic_DNA"/>
</dbReference>
<sequence length="106" mass="10726">MFYSFIALFFFVVSGSFAAVIPRVDTVSSAANSYSGNAGTADGGNVQNNGTAPLIEILSDNAGNGGTSETGPSSAQSGGTSAFKEEDKTVPLLAALEIVPQAEQDC</sequence>
<feature type="region of interest" description="Disordered" evidence="1">
    <location>
        <begin position="57"/>
        <end position="84"/>
    </location>
</feature>
<comment type="caution">
    <text evidence="3">The sequence shown here is derived from an EMBL/GenBank/DDBJ whole genome shotgun (WGS) entry which is preliminary data.</text>
</comment>
<dbReference type="AlphaFoldDB" id="A0AA39NGQ2"/>